<gene>
    <name evidence="9" type="ORF">EDL96_00865</name>
</gene>
<evidence type="ECO:0000259" key="8">
    <source>
        <dbReference type="PROSITE" id="PS51352"/>
    </source>
</evidence>
<evidence type="ECO:0000256" key="7">
    <source>
        <dbReference type="SAM" id="SignalP"/>
    </source>
</evidence>
<reference evidence="9 10" key="1">
    <citation type="submission" date="2018-10" db="EMBL/GenBank/DDBJ databases">
        <title>Kocuria sp. M5W7-7, whole genome shotgun sequence.</title>
        <authorList>
            <person name="Tuo L."/>
        </authorList>
    </citation>
    <scope>NUCLEOTIDE SEQUENCE [LARGE SCALE GENOMIC DNA]</scope>
    <source>
        <strain evidence="9 10">M5W7-7</strain>
    </source>
</reference>
<dbReference type="InterPro" id="IPR036249">
    <property type="entry name" value="Thioredoxin-like_sf"/>
</dbReference>
<dbReference type="OrthoDB" id="117402at2"/>
<evidence type="ECO:0000313" key="10">
    <source>
        <dbReference type="Proteomes" id="UP000270616"/>
    </source>
</evidence>
<feature type="chain" id="PRO_5038883384" description="Thioredoxin domain-containing protein" evidence="7">
    <location>
        <begin position="24"/>
        <end position="312"/>
    </location>
</feature>
<dbReference type="PROSITE" id="PS51257">
    <property type="entry name" value="PROKAR_LIPOPROTEIN"/>
    <property type="match status" value="1"/>
</dbReference>
<evidence type="ECO:0000256" key="2">
    <source>
        <dbReference type="ARBA" id="ARBA00022729"/>
    </source>
</evidence>
<feature type="region of interest" description="Disordered" evidence="6">
    <location>
        <begin position="285"/>
        <end position="312"/>
    </location>
</feature>
<evidence type="ECO:0000256" key="4">
    <source>
        <dbReference type="ARBA" id="ARBA00023157"/>
    </source>
</evidence>
<feature type="domain" description="Thioredoxin" evidence="8">
    <location>
        <begin position="80"/>
        <end position="290"/>
    </location>
</feature>
<dbReference type="Gene3D" id="3.40.30.10">
    <property type="entry name" value="Glutaredoxin"/>
    <property type="match status" value="1"/>
</dbReference>
<evidence type="ECO:0000256" key="1">
    <source>
        <dbReference type="ARBA" id="ARBA00005791"/>
    </source>
</evidence>
<dbReference type="InterPro" id="IPR013766">
    <property type="entry name" value="Thioredoxin_domain"/>
</dbReference>
<keyword evidence="4" id="KW-1015">Disulfide bond</keyword>
<evidence type="ECO:0000313" key="9">
    <source>
        <dbReference type="EMBL" id="ROZ65673.1"/>
    </source>
</evidence>
<keyword evidence="5" id="KW-0676">Redox-active center</keyword>
<comment type="similarity">
    <text evidence="1">Belongs to the thioredoxin family. DsbA subfamily.</text>
</comment>
<sequence length="312" mass="31660">MSIPRRPLSMARRLQIVTAAAGASALLLTGCGGGDSPDSSASEEAGQSTSAAATGAESGSATSSESASGTESASPSESGSSEASPSESASAGASESGAADSGMTDASQGAQYVQNAVSAGYALNEVGDLPVVTMYTDYECPACQSAHPLVEEAADSLDGEVTVVVKNFPLPMHDNAVPAARAVEAAAMQDEADDYASALYENPDDWTELSGSELDEYFKTTAEEQELDADQFSKDYSSGAVASIVDEHASQAEDLELEGTPSFVVGEESINLDDVQTADDLANAFRDATKDAPEDARTPAGGTAAPTAPAED</sequence>
<dbReference type="Proteomes" id="UP000270616">
    <property type="component" value="Unassembled WGS sequence"/>
</dbReference>
<keyword evidence="10" id="KW-1185">Reference proteome</keyword>
<feature type="compositionally biased region" description="Low complexity" evidence="6">
    <location>
        <begin position="39"/>
        <end position="99"/>
    </location>
</feature>
<comment type="caution">
    <text evidence="9">The sequence shown here is derived from an EMBL/GenBank/DDBJ whole genome shotgun (WGS) entry which is preliminary data.</text>
</comment>
<name>A0A3N3ZWB0_9MICC</name>
<dbReference type="AlphaFoldDB" id="A0A3N3ZWB0"/>
<dbReference type="GO" id="GO:0016491">
    <property type="term" value="F:oxidoreductase activity"/>
    <property type="evidence" value="ECO:0007669"/>
    <property type="project" value="UniProtKB-KW"/>
</dbReference>
<accession>A0A3N3ZWB0</accession>
<dbReference type="EMBL" id="RKMF01000001">
    <property type="protein sequence ID" value="ROZ65673.1"/>
    <property type="molecule type" value="Genomic_DNA"/>
</dbReference>
<dbReference type="Pfam" id="PF13462">
    <property type="entry name" value="Thioredoxin_4"/>
    <property type="match status" value="1"/>
</dbReference>
<evidence type="ECO:0000256" key="6">
    <source>
        <dbReference type="SAM" id="MobiDB-lite"/>
    </source>
</evidence>
<protein>
    <recommendedName>
        <fullName evidence="8">Thioredoxin domain-containing protein</fullName>
    </recommendedName>
</protein>
<keyword evidence="3" id="KW-0560">Oxidoreductase</keyword>
<feature type="compositionally biased region" description="Low complexity" evidence="6">
    <location>
        <begin position="298"/>
        <end position="312"/>
    </location>
</feature>
<organism evidence="9 10">
    <name type="scientific">Kocuria soli</name>
    <dbReference type="NCBI Taxonomy" id="2485125"/>
    <lineage>
        <taxon>Bacteria</taxon>
        <taxon>Bacillati</taxon>
        <taxon>Actinomycetota</taxon>
        <taxon>Actinomycetes</taxon>
        <taxon>Micrococcales</taxon>
        <taxon>Micrococcaceae</taxon>
        <taxon>Kocuria</taxon>
    </lineage>
</organism>
<evidence type="ECO:0000256" key="3">
    <source>
        <dbReference type="ARBA" id="ARBA00023002"/>
    </source>
</evidence>
<proteinExistence type="inferred from homology"/>
<evidence type="ECO:0000256" key="5">
    <source>
        <dbReference type="ARBA" id="ARBA00023284"/>
    </source>
</evidence>
<dbReference type="PANTHER" id="PTHR13887:SF14">
    <property type="entry name" value="DISULFIDE BOND FORMATION PROTEIN D"/>
    <property type="match status" value="1"/>
</dbReference>
<feature type="compositionally biased region" description="Basic and acidic residues" evidence="6">
    <location>
        <begin position="287"/>
        <end position="297"/>
    </location>
</feature>
<keyword evidence="2 7" id="KW-0732">Signal</keyword>
<feature type="region of interest" description="Disordered" evidence="6">
    <location>
        <begin position="27"/>
        <end position="105"/>
    </location>
</feature>
<dbReference type="SUPFAM" id="SSF52833">
    <property type="entry name" value="Thioredoxin-like"/>
    <property type="match status" value="1"/>
</dbReference>
<dbReference type="RefSeq" id="WP_123823565.1">
    <property type="nucleotide sequence ID" value="NZ_RKMF01000001.1"/>
</dbReference>
<feature type="signal peptide" evidence="7">
    <location>
        <begin position="1"/>
        <end position="23"/>
    </location>
</feature>
<dbReference type="PROSITE" id="PS51352">
    <property type="entry name" value="THIOREDOXIN_2"/>
    <property type="match status" value="1"/>
</dbReference>
<dbReference type="PANTHER" id="PTHR13887">
    <property type="entry name" value="GLUTATHIONE S-TRANSFERASE KAPPA"/>
    <property type="match status" value="1"/>
</dbReference>
<dbReference type="InterPro" id="IPR012336">
    <property type="entry name" value="Thioredoxin-like_fold"/>
</dbReference>